<proteinExistence type="predicted"/>
<dbReference type="AlphaFoldDB" id="R8AP83"/>
<dbReference type="EMBL" id="AQQO01000351">
    <property type="protein sequence ID" value="EON88132.1"/>
    <property type="molecule type" value="Genomic_DNA"/>
</dbReference>
<dbReference type="OrthoDB" id="9802127at2"/>
<reference evidence="2 3" key="1">
    <citation type="journal article" date="2013" name="Genome Announc.">
        <title>Genome Sequence of Plesiomonas shigelloides Strain 302-73 (Serotype O1).</title>
        <authorList>
            <person name="Pique N."/>
            <person name="Aquilini E."/>
            <person name="Alioto T."/>
            <person name="Minana-Galbis D."/>
            <person name="Tomas J.M."/>
        </authorList>
    </citation>
    <scope>NUCLEOTIDE SEQUENCE [LARGE SCALE GENOMIC DNA]</scope>
    <source>
        <strain evidence="2 3">302-73</strain>
    </source>
</reference>
<feature type="signal peptide" evidence="1">
    <location>
        <begin position="1"/>
        <end position="18"/>
    </location>
</feature>
<gene>
    <name evidence="2" type="ORF">PLESHI_12040</name>
</gene>
<evidence type="ECO:0000313" key="2">
    <source>
        <dbReference type="EMBL" id="EON88132.1"/>
    </source>
</evidence>
<keyword evidence="1" id="KW-0732">Signal</keyword>
<comment type="caution">
    <text evidence="2">The sequence shown here is derived from an EMBL/GenBank/DDBJ whole genome shotgun (WGS) entry which is preliminary data.</text>
</comment>
<dbReference type="SUPFAM" id="SSF53850">
    <property type="entry name" value="Periplasmic binding protein-like II"/>
    <property type="match status" value="1"/>
</dbReference>
<name>R8AP83_PLESH</name>
<organism evidence="2 3">
    <name type="scientific">Plesiomonas shigelloides 302-73</name>
    <dbReference type="NCBI Taxonomy" id="1315976"/>
    <lineage>
        <taxon>Bacteria</taxon>
        <taxon>Pseudomonadati</taxon>
        <taxon>Pseudomonadota</taxon>
        <taxon>Gammaproteobacteria</taxon>
        <taxon>Enterobacterales</taxon>
        <taxon>Enterobacteriaceae</taxon>
        <taxon>Plesiomonas</taxon>
    </lineage>
</organism>
<feature type="chain" id="PRO_5004462142" evidence="1">
    <location>
        <begin position="19"/>
        <end position="201"/>
    </location>
</feature>
<dbReference type="Pfam" id="PF13531">
    <property type="entry name" value="SBP_bac_11"/>
    <property type="match status" value="1"/>
</dbReference>
<protein>
    <submittedName>
        <fullName evidence="2">Accessory colonization factor AcfC</fullName>
    </submittedName>
</protein>
<dbReference type="Proteomes" id="UP000014012">
    <property type="component" value="Unassembled WGS sequence"/>
</dbReference>
<evidence type="ECO:0000313" key="3">
    <source>
        <dbReference type="Proteomes" id="UP000014012"/>
    </source>
</evidence>
<dbReference type="HOGENOM" id="CLU_084206_0_0_6"/>
<dbReference type="RefSeq" id="WP_010864014.1">
    <property type="nucleotide sequence ID" value="NZ_KB944511.1"/>
</dbReference>
<sequence length="201" mass="22146">MKKSIIAITLLAPLSVMAQESINIYGPGGPAPAMKESAEKFQEKFGIPVNLTFGPQNKWQDSAQANADLIFSGSEVMLHKMKKEFALSNSTALYMRPVSILVRKNNPKAITGIDSLLSKDVKIMVVNGAGQDGLWEDVVGRTGKVADINNINNKIAFYANNSAEAAKKWKDDSTIDAWIIWNHWHNNVKDTTDIVPVEAKY</sequence>
<evidence type="ECO:0000256" key="1">
    <source>
        <dbReference type="SAM" id="SignalP"/>
    </source>
</evidence>
<keyword evidence="3" id="KW-1185">Reference proteome</keyword>
<dbReference type="PATRIC" id="fig|1315976.3.peg.2271"/>
<dbReference type="Gene3D" id="3.40.190.10">
    <property type="entry name" value="Periplasmic binding protein-like II"/>
    <property type="match status" value="2"/>
</dbReference>
<accession>R8AP83</accession>